<evidence type="ECO:0000256" key="6">
    <source>
        <dbReference type="ARBA" id="ARBA00022723"/>
    </source>
</evidence>
<keyword evidence="15" id="KW-1185">Reference proteome</keyword>
<sequence>MWLSFGLRYKRAPRSISPRNTVGNSPMFRATVLLSLAALALGLSSGDLTVSVNVVQASVNSVDDIVISAIVSNPTDSDIRVIAKNNILDNSPTKSFTVTKDGDDILFTGLRVSFDLTSDSVYTTIPAGSSIAVNHTDLGALYEFEASGTGTFSFAANNVFQTGPDAAPLIVEVPAVDIEITSDVQKRLLFPPSLSHPQCSDAGRLQIIRDSLTVARALAGGAATDIRSHPNSAEFNTYFGGNSRDDIWYRMDIIAGDLASSGTRVIGCTDPAGICGGGVIAYARIVSSNGQIIGSDIFTCGIFFTAAQPTPSICTGGFDSTLSSRGGIILHELSHATANTGDLGYGCSVAAGLSTANKRNNADNYRCMALAIYKRYRC</sequence>
<keyword evidence="8" id="KW-0378">Hydrolase</keyword>
<evidence type="ECO:0000256" key="2">
    <source>
        <dbReference type="ARBA" id="ARBA00010279"/>
    </source>
</evidence>
<comment type="caution">
    <text evidence="14">The sequence shown here is derived from an EMBL/GenBank/DDBJ whole genome shotgun (WGS) entry which is preliminary data.</text>
</comment>
<evidence type="ECO:0000256" key="3">
    <source>
        <dbReference type="ARBA" id="ARBA00012431"/>
    </source>
</evidence>
<evidence type="ECO:0000256" key="7">
    <source>
        <dbReference type="ARBA" id="ARBA00022729"/>
    </source>
</evidence>
<proteinExistence type="inferred from homology"/>
<dbReference type="GO" id="GO:0004222">
    <property type="term" value="F:metalloendopeptidase activity"/>
    <property type="evidence" value="ECO:0007669"/>
    <property type="project" value="InterPro"/>
</dbReference>
<dbReference type="PANTHER" id="PTHR37016:SF3">
    <property type="entry name" value="NEUTRAL PROTEASE 2-RELATED"/>
    <property type="match status" value="1"/>
</dbReference>
<keyword evidence="10" id="KW-0482">Metalloprotease</keyword>
<evidence type="ECO:0000256" key="8">
    <source>
        <dbReference type="ARBA" id="ARBA00022801"/>
    </source>
</evidence>
<keyword evidence="6 13" id="KW-0479">Metal-binding</keyword>
<feature type="binding site" evidence="13">
    <location>
        <position position="331"/>
    </location>
    <ligand>
        <name>Zn(2+)</name>
        <dbReference type="ChEBI" id="CHEBI:29105"/>
        <note>catalytic</note>
    </ligand>
</feature>
<dbReference type="OrthoDB" id="412874at2759"/>
<feature type="binding site" evidence="13">
    <location>
        <position position="342"/>
    </location>
    <ligand>
        <name>Zn(2+)</name>
        <dbReference type="ChEBI" id="CHEBI:29105"/>
        <note>catalytic</note>
    </ligand>
</feature>
<evidence type="ECO:0000256" key="12">
    <source>
        <dbReference type="PIRSR" id="PIRSR601384-1"/>
    </source>
</evidence>
<dbReference type="Pfam" id="PF02102">
    <property type="entry name" value="Peptidase_M35"/>
    <property type="match status" value="1"/>
</dbReference>
<keyword evidence="11" id="KW-0865">Zymogen</keyword>
<dbReference type="GO" id="GO:0046872">
    <property type="term" value="F:metal ion binding"/>
    <property type="evidence" value="ECO:0007669"/>
    <property type="project" value="UniProtKB-KW"/>
</dbReference>
<dbReference type="InterPro" id="IPR050414">
    <property type="entry name" value="Fungal_M35_metalloproteases"/>
</dbReference>
<dbReference type="PANTHER" id="PTHR37016">
    <property type="match status" value="1"/>
</dbReference>
<dbReference type="GO" id="GO:0006508">
    <property type="term" value="P:proteolysis"/>
    <property type="evidence" value="ECO:0007669"/>
    <property type="project" value="UniProtKB-KW"/>
</dbReference>
<gene>
    <name evidence="14" type="ORF">D9615_003344</name>
</gene>
<keyword evidence="5" id="KW-0165">Cleavage on pair of basic residues</keyword>
<accession>A0A8H5HIU4</accession>
<keyword evidence="9 13" id="KW-0862">Zinc</keyword>
<protein>
    <recommendedName>
        <fullName evidence="3">deuterolysin</fullName>
        <ecNumber evidence="3">3.4.24.39</ecNumber>
    </recommendedName>
</protein>
<dbReference type="InterPro" id="IPR024079">
    <property type="entry name" value="MetalloPept_cat_dom_sf"/>
</dbReference>
<evidence type="ECO:0000313" key="14">
    <source>
        <dbReference type="EMBL" id="KAF5384104.1"/>
    </source>
</evidence>
<dbReference type="Gene3D" id="2.60.40.2970">
    <property type="match status" value="1"/>
</dbReference>
<dbReference type="EC" id="3.4.24.39" evidence="3"/>
<evidence type="ECO:0000256" key="5">
    <source>
        <dbReference type="ARBA" id="ARBA00022685"/>
    </source>
</evidence>
<feature type="binding site" evidence="13">
    <location>
        <position position="335"/>
    </location>
    <ligand>
        <name>Zn(2+)</name>
        <dbReference type="ChEBI" id="CHEBI:29105"/>
        <note>catalytic</note>
    </ligand>
</feature>
<evidence type="ECO:0000256" key="1">
    <source>
        <dbReference type="ARBA" id="ARBA00001187"/>
    </source>
</evidence>
<reference evidence="14 15" key="1">
    <citation type="journal article" date="2020" name="ISME J.">
        <title>Uncovering the hidden diversity of litter-decomposition mechanisms in mushroom-forming fungi.</title>
        <authorList>
            <person name="Floudas D."/>
            <person name="Bentzer J."/>
            <person name="Ahren D."/>
            <person name="Johansson T."/>
            <person name="Persson P."/>
            <person name="Tunlid A."/>
        </authorList>
    </citation>
    <scope>NUCLEOTIDE SEQUENCE [LARGE SCALE GENOMIC DNA]</scope>
    <source>
        <strain evidence="14 15">CBS 661.87</strain>
    </source>
</reference>
<evidence type="ECO:0000256" key="11">
    <source>
        <dbReference type="ARBA" id="ARBA00023145"/>
    </source>
</evidence>
<keyword evidence="4" id="KW-0645">Protease</keyword>
<name>A0A8H5HIU4_9AGAR</name>
<feature type="active site" evidence="12">
    <location>
        <position position="332"/>
    </location>
</feature>
<evidence type="ECO:0000256" key="9">
    <source>
        <dbReference type="ARBA" id="ARBA00022833"/>
    </source>
</evidence>
<dbReference type="AlphaFoldDB" id="A0A8H5HIU4"/>
<comment type="catalytic activity">
    <reaction evidence="1">
        <text>Preferential cleavage of bonds with hydrophobic residues in P1'. Also 3-Asn-|-Gln-4 and 8-Gly-|-Ser-9 bonds in insulin B chain.</text>
        <dbReference type="EC" id="3.4.24.39"/>
    </reaction>
</comment>
<comment type="cofactor">
    <cofactor evidence="13">
        <name>Zn(2+)</name>
        <dbReference type="ChEBI" id="CHEBI:29105"/>
    </cofactor>
    <text evidence="13">Binds 1 zinc ion per subunit.</text>
</comment>
<keyword evidence="7" id="KW-0732">Signal</keyword>
<evidence type="ECO:0000256" key="13">
    <source>
        <dbReference type="PIRSR" id="PIRSR601384-2"/>
    </source>
</evidence>
<dbReference type="Gene3D" id="3.40.390.10">
    <property type="entry name" value="Collagenase (Catalytic Domain)"/>
    <property type="match status" value="1"/>
</dbReference>
<dbReference type="Proteomes" id="UP000565441">
    <property type="component" value="Unassembled WGS sequence"/>
</dbReference>
<dbReference type="CDD" id="cd11008">
    <property type="entry name" value="M35_deuterolysin_like"/>
    <property type="match status" value="1"/>
</dbReference>
<dbReference type="SUPFAM" id="SSF55486">
    <property type="entry name" value="Metalloproteases ('zincins'), catalytic domain"/>
    <property type="match status" value="1"/>
</dbReference>
<evidence type="ECO:0000256" key="10">
    <source>
        <dbReference type="ARBA" id="ARBA00023049"/>
    </source>
</evidence>
<dbReference type="EMBL" id="JAACJP010000005">
    <property type="protein sequence ID" value="KAF5384104.1"/>
    <property type="molecule type" value="Genomic_DNA"/>
</dbReference>
<dbReference type="InterPro" id="IPR001384">
    <property type="entry name" value="Peptidase_M35"/>
</dbReference>
<comment type="similarity">
    <text evidence="2">Belongs to the peptidase M35 family.</text>
</comment>
<organism evidence="14 15">
    <name type="scientific">Tricholomella constricta</name>
    <dbReference type="NCBI Taxonomy" id="117010"/>
    <lineage>
        <taxon>Eukaryota</taxon>
        <taxon>Fungi</taxon>
        <taxon>Dikarya</taxon>
        <taxon>Basidiomycota</taxon>
        <taxon>Agaricomycotina</taxon>
        <taxon>Agaricomycetes</taxon>
        <taxon>Agaricomycetidae</taxon>
        <taxon>Agaricales</taxon>
        <taxon>Tricholomatineae</taxon>
        <taxon>Lyophyllaceae</taxon>
        <taxon>Tricholomella</taxon>
    </lineage>
</organism>
<evidence type="ECO:0000313" key="15">
    <source>
        <dbReference type="Proteomes" id="UP000565441"/>
    </source>
</evidence>
<evidence type="ECO:0000256" key="4">
    <source>
        <dbReference type="ARBA" id="ARBA00022670"/>
    </source>
</evidence>